<evidence type="ECO:0000313" key="2">
    <source>
        <dbReference type="EMBL" id="CAH1392671.1"/>
    </source>
</evidence>
<evidence type="ECO:0000256" key="1">
    <source>
        <dbReference type="SAM" id="MobiDB-lite"/>
    </source>
</evidence>
<accession>A0A9P0H2F5</accession>
<feature type="region of interest" description="Disordered" evidence="1">
    <location>
        <begin position="39"/>
        <end position="73"/>
    </location>
</feature>
<keyword evidence="3" id="KW-1185">Reference proteome</keyword>
<protein>
    <submittedName>
        <fullName evidence="2">Uncharacterized protein</fullName>
    </submittedName>
</protein>
<dbReference type="EMBL" id="OV725078">
    <property type="protein sequence ID" value="CAH1392671.1"/>
    <property type="molecule type" value="Genomic_DNA"/>
</dbReference>
<organism evidence="2 3">
    <name type="scientific">Nezara viridula</name>
    <name type="common">Southern green stink bug</name>
    <name type="synonym">Cimex viridulus</name>
    <dbReference type="NCBI Taxonomy" id="85310"/>
    <lineage>
        <taxon>Eukaryota</taxon>
        <taxon>Metazoa</taxon>
        <taxon>Ecdysozoa</taxon>
        <taxon>Arthropoda</taxon>
        <taxon>Hexapoda</taxon>
        <taxon>Insecta</taxon>
        <taxon>Pterygota</taxon>
        <taxon>Neoptera</taxon>
        <taxon>Paraneoptera</taxon>
        <taxon>Hemiptera</taxon>
        <taxon>Heteroptera</taxon>
        <taxon>Panheteroptera</taxon>
        <taxon>Pentatomomorpha</taxon>
        <taxon>Pentatomoidea</taxon>
        <taxon>Pentatomidae</taxon>
        <taxon>Pentatominae</taxon>
        <taxon>Nezara</taxon>
    </lineage>
</organism>
<name>A0A9P0H2F5_NEZVI</name>
<dbReference type="AlphaFoldDB" id="A0A9P0H2F5"/>
<sequence length="73" mass="8069">MPSSATPALDREFMIKKANTKLWLLQPVEEADQKSWKTKVRVGLRSGSGCKKPPRDHELDGGSRGQTGVVEAY</sequence>
<gene>
    <name evidence="2" type="ORF">NEZAVI_LOCUS3448</name>
</gene>
<reference evidence="2" key="1">
    <citation type="submission" date="2022-01" db="EMBL/GenBank/DDBJ databases">
        <authorList>
            <person name="King R."/>
        </authorList>
    </citation>
    <scope>NUCLEOTIDE SEQUENCE</scope>
</reference>
<proteinExistence type="predicted"/>
<dbReference type="Proteomes" id="UP001152798">
    <property type="component" value="Chromosome 2"/>
</dbReference>
<evidence type="ECO:0000313" key="3">
    <source>
        <dbReference type="Proteomes" id="UP001152798"/>
    </source>
</evidence>